<evidence type="ECO:0000256" key="7">
    <source>
        <dbReference type="ARBA" id="ARBA00022982"/>
    </source>
</evidence>
<dbReference type="PIRSF" id="PIRSF000207">
    <property type="entry name" value="SiR-FP_CysJ"/>
    <property type="match status" value="1"/>
</dbReference>
<gene>
    <name evidence="13" type="ORF">SNE34_03100</name>
</gene>
<dbReference type="EMBL" id="JAXGFP010000002">
    <property type="protein sequence ID" value="MEG3182997.1"/>
    <property type="molecule type" value="Genomic_DNA"/>
</dbReference>
<dbReference type="InterPro" id="IPR023173">
    <property type="entry name" value="NADPH_Cyt_P450_Rdtase_alpha"/>
</dbReference>
<dbReference type="Pfam" id="PF00258">
    <property type="entry name" value="Flavodoxin_1"/>
    <property type="match status" value="1"/>
</dbReference>
<dbReference type="GO" id="GO:0004783">
    <property type="term" value="F:sulfite reductase (NADPH) activity"/>
    <property type="evidence" value="ECO:0007669"/>
    <property type="project" value="UniProtKB-EC"/>
</dbReference>
<feature type="domain" description="Flavodoxin-like" evidence="11">
    <location>
        <begin position="74"/>
        <end position="212"/>
    </location>
</feature>
<dbReference type="Pfam" id="PF00667">
    <property type="entry name" value="FAD_binding_1"/>
    <property type="match status" value="2"/>
</dbReference>
<dbReference type="NCBIfam" id="TIGR01931">
    <property type="entry name" value="cysJ"/>
    <property type="match status" value="1"/>
</dbReference>
<dbReference type="InterPro" id="IPR017938">
    <property type="entry name" value="Riboflavin_synthase-like_b-brl"/>
</dbReference>
<keyword evidence="6 10" id="KW-0521">NADP</keyword>
<reference evidence="13 14" key="1">
    <citation type="journal article" date="2016" name="Int. J. Syst. Evol. Microbiol.">
        <title>Lysobacter erysipheiresistens sp. nov., an antagonist of powdery mildew, isolated from tobacco-cultivated soil.</title>
        <authorList>
            <person name="Xie B."/>
            <person name="Li T."/>
            <person name="Lin X."/>
            <person name="Wang C.J."/>
            <person name="Chen Y.J."/>
            <person name="Liu W.J."/>
            <person name="Zhao Z.W."/>
        </authorList>
    </citation>
    <scope>NUCLEOTIDE SEQUENCE [LARGE SCALE GENOMIC DNA]</scope>
    <source>
        <strain evidence="13 14">RS-LYSO-3</strain>
    </source>
</reference>
<evidence type="ECO:0000256" key="10">
    <source>
        <dbReference type="PIRNR" id="PIRNR000207"/>
    </source>
</evidence>
<dbReference type="Proteomes" id="UP001355056">
    <property type="component" value="Unassembled WGS sequence"/>
</dbReference>
<dbReference type="PROSITE" id="PS50902">
    <property type="entry name" value="FLAVODOXIN_LIKE"/>
    <property type="match status" value="1"/>
</dbReference>
<feature type="domain" description="FAD-binding FR-type" evidence="12">
    <location>
        <begin position="241"/>
        <end position="461"/>
    </location>
</feature>
<dbReference type="InterPro" id="IPR010199">
    <property type="entry name" value="CysJ"/>
</dbReference>
<evidence type="ECO:0000256" key="9">
    <source>
        <dbReference type="ARBA" id="ARBA00023192"/>
    </source>
</evidence>
<keyword evidence="4 10" id="KW-0288">FMN</keyword>
<keyword evidence="8 10" id="KW-0560">Oxidoreductase</keyword>
<evidence type="ECO:0000259" key="11">
    <source>
        <dbReference type="PROSITE" id="PS50902"/>
    </source>
</evidence>
<evidence type="ECO:0000313" key="14">
    <source>
        <dbReference type="Proteomes" id="UP001355056"/>
    </source>
</evidence>
<keyword evidence="7 10" id="KW-0249">Electron transport</keyword>
<dbReference type="InterPro" id="IPR003097">
    <property type="entry name" value="CysJ-like_FAD-binding"/>
</dbReference>
<dbReference type="Pfam" id="PF00175">
    <property type="entry name" value="NAD_binding_1"/>
    <property type="match status" value="1"/>
</dbReference>
<comment type="pathway">
    <text evidence="10">Sulfur metabolism; hydrogen sulfide biosynthesis; hydrogen sulfide from sulfite (NADPH route): step 1/1.</text>
</comment>
<dbReference type="SUPFAM" id="SSF52343">
    <property type="entry name" value="Ferredoxin reductase-like, C-terminal NADP-linked domain"/>
    <property type="match status" value="1"/>
</dbReference>
<organism evidence="13 14">
    <name type="scientific">Novilysobacter erysipheiresistens</name>
    <dbReference type="NCBI Taxonomy" id="1749332"/>
    <lineage>
        <taxon>Bacteria</taxon>
        <taxon>Pseudomonadati</taxon>
        <taxon>Pseudomonadota</taxon>
        <taxon>Gammaproteobacteria</taxon>
        <taxon>Lysobacterales</taxon>
        <taxon>Lysobacteraceae</taxon>
        <taxon>Novilysobacter</taxon>
    </lineage>
</organism>
<comment type="cofactor">
    <cofactor evidence="10">
        <name>FMN</name>
        <dbReference type="ChEBI" id="CHEBI:58210"/>
    </cofactor>
    <text evidence="10">Binds 1 FMN per subunit.</text>
</comment>
<dbReference type="InterPro" id="IPR001709">
    <property type="entry name" value="Flavoprot_Pyr_Nucl_cyt_Rdtase"/>
</dbReference>
<dbReference type="InterPro" id="IPR017927">
    <property type="entry name" value="FAD-bd_FR_type"/>
</dbReference>
<dbReference type="EC" id="1.8.1.2" evidence="10"/>
<comment type="function">
    <text evidence="10">Component of the sulfite reductase complex that catalyzes the 6-electron reduction of sulfite to sulfide. This is one of several activities required for the biosynthesis of L-cysteine from sulfate. The flavoprotein component catalyzes the electron flow from NADPH -&gt; FAD -&gt; FMN to the hemoprotein component.</text>
</comment>
<dbReference type="PANTHER" id="PTHR19384">
    <property type="entry name" value="NITRIC OXIDE SYNTHASE-RELATED"/>
    <property type="match status" value="1"/>
</dbReference>
<comment type="caution">
    <text evidence="13">The sequence shown here is derived from an EMBL/GenBank/DDBJ whole genome shotgun (WGS) entry which is preliminary data.</text>
</comment>
<dbReference type="PRINTS" id="PR00371">
    <property type="entry name" value="FPNCR"/>
</dbReference>
<evidence type="ECO:0000256" key="5">
    <source>
        <dbReference type="ARBA" id="ARBA00022827"/>
    </source>
</evidence>
<dbReference type="InterPro" id="IPR008254">
    <property type="entry name" value="Flavodoxin/NO_synth"/>
</dbReference>
<evidence type="ECO:0000256" key="1">
    <source>
        <dbReference type="ARBA" id="ARBA00022448"/>
    </source>
</evidence>
<dbReference type="Gene3D" id="3.40.50.80">
    <property type="entry name" value="Nucleotide-binding domain of ferredoxin-NADP reductase (FNR) module"/>
    <property type="match status" value="1"/>
</dbReference>
<proteinExistence type="predicted"/>
<evidence type="ECO:0000256" key="3">
    <source>
        <dbReference type="ARBA" id="ARBA00022630"/>
    </source>
</evidence>
<dbReference type="SUPFAM" id="SSF52218">
    <property type="entry name" value="Flavoproteins"/>
    <property type="match status" value="1"/>
</dbReference>
<evidence type="ECO:0000313" key="13">
    <source>
        <dbReference type="EMBL" id="MEG3182997.1"/>
    </source>
</evidence>
<keyword evidence="14" id="KW-1185">Reference proteome</keyword>
<evidence type="ECO:0000256" key="6">
    <source>
        <dbReference type="ARBA" id="ARBA00022857"/>
    </source>
</evidence>
<dbReference type="InterPro" id="IPR001094">
    <property type="entry name" value="Flavdoxin-like"/>
</dbReference>
<evidence type="ECO:0000256" key="4">
    <source>
        <dbReference type="ARBA" id="ARBA00022643"/>
    </source>
</evidence>
<evidence type="ECO:0000259" key="12">
    <source>
        <dbReference type="PROSITE" id="PS51384"/>
    </source>
</evidence>
<keyword evidence="9 10" id="KW-0198">Cysteine biosynthesis</keyword>
<comment type="subunit">
    <text evidence="10">Alpha(8)-beta(8). The alpha component is a flavoprotein, the beta component is a hemoprotein.</text>
</comment>
<dbReference type="Gene3D" id="2.40.30.10">
    <property type="entry name" value="Translation factors"/>
    <property type="match status" value="1"/>
</dbReference>
<dbReference type="PANTHER" id="PTHR19384:SF128">
    <property type="entry name" value="NADPH OXIDOREDUCTASE A"/>
    <property type="match status" value="1"/>
</dbReference>
<accession>A0ABU7YVN6</accession>
<dbReference type="InterPro" id="IPR029039">
    <property type="entry name" value="Flavoprotein-like_sf"/>
</dbReference>
<protein>
    <recommendedName>
        <fullName evidence="10">Sulfite reductase [NADPH] flavoprotein alpha-component</fullName>
        <shortName evidence="10">SiR-FP</shortName>
        <ecNumber evidence="10">1.8.1.2</ecNumber>
    </recommendedName>
</protein>
<keyword evidence="3 10" id="KW-0285">Flavoprotein</keyword>
<dbReference type="InterPro" id="IPR039261">
    <property type="entry name" value="FNR_nucleotide-bd"/>
</dbReference>
<dbReference type="PRINTS" id="PR00369">
    <property type="entry name" value="FLAVODOXIN"/>
</dbReference>
<comment type="cofactor">
    <cofactor evidence="10">
        <name>FAD</name>
        <dbReference type="ChEBI" id="CHEBI:57692"/>
    </cofactor>
    <text evidence="10">Binds 1 FAD per subunit.</text>
</comment>
<comment type="catalytic activity">
    <reaction evidence="10">
        <text>hydrogen sulfide + 3 NADP(+) + 3 H2O = sulfite + 3 NADPH + 4 H(+)</text>
        <dbReference type="Rhea" id="RHEA:13801"/>
        <dbReference type="ChEBI" id="CHEBI:15377"/>
        <dbReference type="ChEBI" id="CHEBI:15378"/>
        <dbReference type="ChEBI" id="CHEBI:17359"/>
        <dbReference type="ChEBI" id="CHEBI:29919"/>
        <dbReference type="ChEBI" id="CHEBI:57783"/>
        <dbReference type="ChEBI" id="CHEBI:58349"/>
        <dbReference type="EC" id="1.8.1.2"/>
    </reaction>
</comment>
<dbReference type="RefSeq" id="WP_332614644.1">
    <property type="nucleotide sequence ID" value="NZ_JAXGFP010000002.1"/>
</dbReference>
<keyword evidence="1 10" id="KW-0813">Transport</keyword>
<keyword evidence="5 10" id="KW-0274">FAD</keyword>
<keyword evidence="2 10" id="KW-0028">Amino-acid biosynthesis</keyword>
<dbReference type="Gene3D" id="1.20.990.10">
    <property type="entry name" value="NADPH-cytochrome p450 Reductase, Chain A, domain 3"/>
    <property type="match status" value="1"/>
</dbReference>
<name>A0ABU7YVN6_9GAMM</name>
<dbReference type="PROSITE" id="PS51384">
    <property type="entry name" value="FAD_FR"/>
    <property type="match status" value="1"/>
</dbReference>
<evidence type="ECO:0000256" key="2">
    <source>
        <dbReference type="ARBA" id="ARBA00022605"/>
    </source>
</evidence>
<dbReference type="CDD" id="cd06199">
    <property type="entry name" value="SiR"/>
    <property type="match status" value="1"/>
</dbReference>
<evidence type="ECO:0000256" key="8">
    <source>
        <dbReference type="ARBA" id="ARBA00023002"/>
    </source>
</evidence>
<sequence length="617" mass="67281">MSANAVAAAVPSTPPTPLSRDQADLLHRLTERLDGAGLWWLSGYAAGLARGQVALVGAATDTAAAPPVATTPPVSVVYGSQTGNAKRLAEKLARQLDAGGIPARLWRADTYPTRELKDERQLYLVISTQGDGDPPDDARALVEFIAGKRAPKLPQLRFAVLGLGDSSYPQFCSIGRQLDARLAELGATRLFERGDADLDIDSVATPWLDRALASARESQPVQAPRATVTALRPLAPAFDRATPFAAEVLANQPLTARGSTRQHSDRDVRHVELSLEGSGLHYEPGDALGVWPRNPPALVEAVLTTLALDGDAPVSHNGAERPLRQWLLDKRELTRLTRPFVGAHAALAGSAPLDRLLQPDNATDLTALLGRQQLIDLLRAYPGRWTADALVAALRPLTPRLYSIASSQKAVGEEAHLTVAHIEYAVGGETRWGAASHFLASRGDDDRVPVFIEHNERFRLPADPARDVIMIGPGTGVAPFRGFVQERSETRSMTAGASGRNWLLFGNPHFRTDFLYQAEWQQALKDGQLHRLDLAFSRDQAEKIYVQDRLREHGRELYAWLDNGAHLYVCGDATRMAKDVHAALIDVIAEHGGKSREDAETRLNDIQQQGRYARDVY</sequence>
<dbReference type="InterPro" id="IPR001433">
    <property type="entry name" value="OxRdtase_FAD/NAD-bd"/>
</dbReference>
<dbReference type="SUPFAM" id="SSF63380">
    <property type="entry name" value="Riboflavin synthase domain-like"/>
    <property type="match status" value="1"/>
</dbReference>
<dbReference type="Gene3D" id="3.40.50.360">
    <property type="match status" value="1"/>
</dbReference>